<keyword evidence="3" id="KW-1185">Reference proteome</keyword>
<name>A0A1V4EWW6_9BACL</name>
<dbReference type="Proteomes" id="UP000190229">
    <property type="component" value="Unassembled WGS sequence"/>
</dbReference>
<gene>
    <name evidence="2" type="ORF">B2M26_01485</name>
</gene>
<evidence type="ECO:0000256" key="1">
    <source>
        <dbReference type="SAM" id="MobiDB-lite"/>
    </source>
</evidence>
<feature type="region of interest" description="Disordered" evidence="1">
    <location>
        <begin position="40"/>
        <end position="124"/>
    </location>
</feature>
<dbReference type="RefSeq" id="WP_079289752.1">
    <property type="nucleotide sequence ID" value="NZ_MWPS01000003.1"/>
</dbReference>
<accession>A0A1V4EWW6</accession>
<reference evidence="2 3" key="1">
    <citation type="submission" date="2017-02" db="EMBL/GenBank/DDBJ databases">
        <title>Draft genome of Acidibacillus ferrooxidans Huett2.</title>
        <authorList>
            <person name="Schopf S."/>
        </authorList>
    </citation>
    <scope>NUCLEOTIDE SEQUENCE [LARGE SCALE GENOMIC DNA]</scope>
    <source>
        <strain evidence="2 3">Huett2</strain>
    </source>
</reference>
<organism evidence="2 3">
    <name type="scientific">Ferroacidibacillus organovorans</name>
    <dbReference type="NCBI Taxonomy" id="1765683"/>
    <lineage>
        <taxon>Bacteria</taxon>
        <taxon>Bacillati</taxon>
        <taxon>Bacillota</taxon>
        <taxon>Bacilli</taxon>
        <taxon>Bacillales</taxon>
        <taxon>Alicyclobacillaceae</taxon>
        <taxon>Ferroacidibacillus</taxon>
    </lineage>
</organism>
<evidence type="ECO:0000313" key="2">
    <source>
        <dbReference type="EMBL" id="OPG17433.1"/>
    </source>
</evidence>
<dbReference type="EMBL" id="MWPS01000003">
    <property type="protein sequence ID" value="OPG17433.1"/>
    <property type="molecule type" value="Genomic_DNA"/>
</dbReference>
<dbReference type="AlphaFoldDB" id="A0A1V4EWW6"/>
<feature type="compositionally biased region" description="Basic and acidic residues" evidence="1">
    <location>
        <begin position="40"/>
        <end position="53"/>
    </location>
</feature>
<proteinExistence type="predicted"/>
<comment type="caution">
    <text evidence="2">The sequence shown here is derived from an EMBL/GenBank/DDBJ whole genome shotgun (WGS) entry which is preliminary data.</text>
</comment>
<evidence type="ECO:0000313" key="3">
    <source>
        <dbReference type="Proteomes" id="UP000190229"/>
    </source>
</evidence>
<protein>
    <submittedName>
        <fullName evidence="2">Uncharacterized protein</fullName>
    </submittedName>
</protein>
<sequence>MILTQDRAILAVLALGFVFFLQMKQRRASDAYMARIRDRQRMREDALRDRESEANASDVDLFEVSPQSGEVKPEDLVLPVPPTAAETAERQAGVSADVKKAHQEDEHLDTDPAAQNHQPTPPSP</sequence>